<accession>A0A183E3R0</accession>
<dbReference type="Pfam" id="PF02469">
    <property type="entry name" value="Fasciclin"/>
    <property type="match status" value="1"/>
</dbReference>
<sequence length="196" mass="22095">LFRRASRCVSGDDNDTLIRIVECCDGYQTDDIKQGCSPLLTDELRDRLASNELISTVFVFNDTTFSSLSASLQARMRQRKGCAKDLIKEHIYDGMLCSAILQDDVKSITGTIHRFQKQHDGNGREILRLDNGRVVDVDQVASNGVIHLIDDNLTDEKSFVLNHIVMGDSHVTKKLVKTAYGSKVAKITYFRLCLYY</sequence>
<proteinExistence type="predicted"/>
<reference evidence="2" key="1">
    <citation type="submission" date="2016-06" db="UniProtKB">
        <authorList>
            <consortium name="WormBaseParasite"/>
        </authorList>
    </citation>
    <scope>IDENTIFICATION</scope>
</reference>
<name>A0A183E3R0_9BILA</name>
<dbReference type="InterPro" id="IPR000782">
    <property type="entry name" value="FAS1_domain"/>
</dbReference>
<feature type="domain" description="FAS1" evidence="1">
    <location>
        <begin position="1"/>
        <end position="153"/>
    </location>
</feature>
<evidence type="ECO:0000259" key="1">
    <source>
        <dbReference type="PROSITE" id="PS50213"/>
    </source>
</evidence>
<organism evidence="2">
    <name type="scientific">Gongylonema pulchrum</name>
    <dbReference type="NCBI Taxonomy" id="637853"/>
    <lineage>
        <taxon>Eukaryota</taxon>
        <taxon>Metazoa</taxon>
        <taxon>Ecdysozoa</taxon>
        <taxon>Nematoda</taxon>
        <taxon>Chromadorea</taxon>
        <taxon>Rhabditida</taxon>
        <taxon>Spirurina</taxon>
        <taxon>Spiruromorpha</taxon>
        <taxon>Spiruroidea</taxon>
        <taxon>Gongylonematidae</taxon>
        <taxon>Gongylonema</taxon>
    </lineage>
</organism>
<protein>
    <submittedName>
        <fullName evidence="2">FAS1 domain-containing protein</fullName>
    </submittedName>
</protein>
<dbReference type="PROSITE" id="PS50213">
    <property type="entry name" value="FAS1"/>
    <property type="match status" value="1"/>
</dbReference>
<dbReference type="InterPro" id="IPR036378">
    <property type="entry name" value="FAS1_dom_sf"/>
</dbReference>
<dbReference type="SUPFAM" id="SSF82153">
    <property type="entry name" value="FAS1 domain"/>
    <property type="match status" value="1"/>
</dbReference>
<dbReference type="Gene3D" id="2.30.180.10">
    <property type="entry name" value="FAS1 domain"/>
    <property type="match status" value="1"/>
</dbReference>
<evidence type="ECO:0000313" key="2">
    <source>
        <dbReference type="WBParaSite" id="GPUH_0001562201-mRNA-1"/>
    </source>
</evidence>
<dbReference type="SMART" id="SM00554">
    <property type="entry name" value="FAS1"/>
    <property type="match status" value="1"/>
</dbReference>
<dbReference type="WBParaSite" id="GPUH_0001562201-mRNA-1">
    <property type="protein sequence ID" value="GPUH_0001562201-mRNA-1"/>
    <property type="gene ID" value="GPUH_0001562201"/>
</dbReference>
<dbReference type="AlphaFoldDB" id="A0A183E3R0"/>